<dbReference type="Proteomes" id="UP001589810">
    <property type="component" value="Unassembled WGS sequence"/>
</dbReference>
<evidence type="ECO:0000313" key="4">
    <source>
        <dbReference type="EMBL" id="MFC0548615.1"/>
    </source>
</evidence>
<dbReference type="InterPro" id="IPR011659">
    <property type="entry name" value="WD40"/>
</dbReference>
<dbReference type="EMBL" id="JBHLUD010000018">
    <property type="protein sequence ID" value="MFC0548615.1"/>
    <property type="molecule type" value="Genomic_DNA"/>
</dbReference>
<keyword evidence="1" id="KW-0378">Hydrolase</keyword>
<feature type="domain" description="Peptidase S9 prolyl oligopeptidase catalytic" evidence="3">
    <location>
        <begin position="443"/>
        <end position="645"/>
    </location>
</feature>
<dbReference type="InterPro" id="IPR029058">
    <property type="entry name" value="AB_hydrolase_fold"/>
</dbReference>
<dbReference type="SUPFAM" id="SSF82171">
    <property type="entry name" value="DPP6 N-terminal domain-like"/>
    <property type="match status" value="1"/>
</dbReference>
<dbReference type="SUPFAM" id="SSF53474">
    <property type="entry name" value="alpha/beta-Hydrolases"/>
    <property type="match status" value="1"/>
</dbReference>
<dbReference type="InterPro" id="IPR001375">
    <property type="entry name" value="Peptidase_S9_cat"/>
</dbReference>
<evidence type="ECO:0000256" key="1">
    <source>
        <dbReference type="ARBA" id="ARBA00022801"/>
    </source>
</evidence>
<dbReference type="Pfam" id="PF07676">
    <property type="entry name" value="PD40"/>
    <property type="match status" value="1"/>
</dbReference>
<gene>
    <name evidence="4" type="ORF">ACFFH7_44410</name>
</gene>
<protein>
    <submittedName>
        <fullName evidence="4">Prolyl oligopeptidase family serine peptidase</fullName>
    </submittedName>
</protein>
<accession>A0ABV6N7Q3</accession>
<proteinExistence type="predicted"/>
<keyword evidence="5" id="KW-1185">Reference proteome</keyword>
<reference evidence="4 5" key="1">
    <citation type="submission" date="2024-09" db="EMBL/GenBank/DDBJ databases">
        <authorList>
            <person name="Sun Q."/>
            <person name="Mori K."/>
        </authorList>
    </citation>
    <scope>NUCLEOTIDE SEQUENCE [LARGE SCALE GENOMIC DNA]</scope>
    <source>
        <strain evidence="4 5">TBRC 1432</strain>
    </source>
</reference>
<dbReference type="Gene3D" id="2.120.10.30">
    <property type="entry name" value="TolB, C-terminal domain"/>
    <property type="match status" value="2"/>
</dbReference>
<keyword evidence="2" id="KW-0720">Serine protease</keyword>
<evidence type="ECO:0000313" key="5">
    <source>
        <dbReference type="Proteomes" id="UP001589810"/>
    </source>
</evidence>
<dbReference type="Gene3D" id="3.40.50.1820">
    <property type="entry name" value="alpha/beta hydrolase"/>
    <property type="match status" value="1"/>
</dbReference>
<evidence type="ECO:0000259" key="3">
    <source>
        <dbReference type="Pfam" id="PF00326"/>
    </source>
</evidence>
<comment type="caution">
    <text evidence="4">The sequence shown here is derived from an EMBL/GenBank/DDBJ whole genome shotgun (WGS) entry which is preliminary data.</text>
</comment>
<evidence type="ECO:0000256" key="2">
    <source>
        <dbReference type="ARBA" id="ARBA00022825"/>
    </source>
</evidence>
<name>A0ABV6N7Q3_9PSEU</name>
<dbReference type="InterPro" id="IPR011042">
    <property type="entry name" value="6-blade_b-propeller_TolB-like"/>
</dbReference>
<dbReference type="PANTHER" id="PTHR42776:SF27">
    <property type="entry name" value="DIPEPTIDYL PEPTIDASE FAMILY MEMBER 6"/>
    <property type="match status" value="1"/>
</dbReference>
<organism evidence="4 5">
    <name type="scientific">Kutzneria chonburiensis</name>
    <dbReference type="NCBI Taxonomy" id="1483604"/>
    <lineage>
        <taxon>Bacteria</taxon>
        <taxon>Bacillati</taxon>
        <taxon>Actinomycetota</taxon>
        <taxon>Actinomycetes</taxon>
        <taxon>Pseudonocardiales</taxon>
        <taxon>Pseudonocardiaceae</taxon>
        <taxon>Kutzneria</taxon>
    </lineage>
</organism>
<dbReference type="Pfam" id="PF00326">
    <property type="entry name" value="Peptidase_S9"/>
    <property type="match status" value="1"/>
</dbReference>
<keyword evidence="2" id="KW-0645">Protease</keyword>
<dbReference type="RefSeq" id="WP_273941767.1">
    <property type="nucleotide sequence ID" value="NZ_CP097263.1"/>
</dbReference>
<sequence>MTDAQYQAVEKHLRALHEPAFGRPSAIREADVSPDGRRAVVTADVLDELVGVPRSAVYTAENGRLRAVSARGGSACWPRFSPDGRMLAFLSDRARAGVFQLQLLAEGHFGEALATTKVPGTVEWAHWSPDSRRILLGVAGVGADMASGQGSGQNDYAKAERPAWYPETDTGTPPEQAWRSLWVYTVDSQEVGRVSPEGLNCWEAGWSGPDAVVAITSTGPTEDDWYDGVLSRIELSGATKTLLTSDVQLGLPVGSPDGRYVAVAQALCSDRWLVAGDVLLHDTTTGSTKQLDTAGTDITRLAWITDNRLGYFGLRHMDSVAGIIDVPTGTVTELLATSSHCGGNSFYPDGAFTADGRILAIRDNYALPQQVMLGDEVLASIAHPGTDFLRSVAGTAEVVTWTAPDSLEIEGILCRPEGDGPFPLVVHVHGGPIWAFRNQWAMRFSWVPFLVSQGYAVLNPNPRGSSGRGQGFAEQVFGDMGGADAADILAGVDAMVAQGIADPARLGVIGGSYGGFMAAWLATQDTRFAAAVPLSPVTDWYSQTYTSNIAGWGIRFLDGDPERPDNQVHHRSPILHASKARTPCLTMVGGRDRCTPPGQGREFHQALVAQGVPSELVVYPEEGHGVRTYPTVIDYLSRIGGWFERFMPA</sequence>
<dbReference type="PANTHER" id="PTHR42776">
    <property type="entry name" value="SERINE PEPTIDASE S9 FAMILY MEMBER"/>
    <property type="match status" value="1"/>
</dbReference>